<evidence type="ECO:0000256" key="1">
    <source>
        <dbReference type="ARBA" id="ARBA00009798"/>
    </source>
</evidence>
<evidence type="ECO:0000259" key="5">
    <source>
        <dbReference type="Pfam" id="PF04073"/>
    </source>
</evidence>
<name>A0A6V7RS83_9STAP</name>
<dbReference type="RefSeq" id="WP_185126503.1">
    <property type="nucleotide sequence ID" value="NZ_CAJEWD010000008.1"/>
</dbReference>
<dbReference type="Gene3D" id="3.90.960.10">
    <property type="entry name" value="YbaK/aminoacyl-tRNA synthetase-associated domain"/>
    <property type="match status" value="1"/>
</dbReference>
<dbReference type="InterPro" id="IPR004369">
    <property type="entry name" value="Prolyl-tRNA_editing_YbaK/EbsC"/>
</dbReference>
<dbReference type="InterPro" id="IPR007214">
    <property type="entry name" value="YbaK/aa-tRNA-synth-assoc-dom"/>
</dbReference>
<sequence length="158" mass="17857">MKKHKVPKTNAMRMLEDKKIEYVIHERPWKDQHEEKQVDLSRLPSNIYKTLVAVGNQTGHLVACIPAKREIDLKKLAKVSGNKKVEMLAQKDLEKVTGYVRGGCSPIAMKKLFPTYLDVDAKLEDSIIVSAGKQGLQLELKPDDLVNMTQAEYVDIAE</sequence>
<keyword evidence="7" id="KW-1185">Reference proteome</keyword>
<dbReference type="PIRSF" id="PIRSF006181">
    <property type="entry name" value="EbsC_YbaK"/>
    <property type="match status" value="1"/>
</dbReference>
<dbReference type="Proteomes" id="UP000589351">
    <property type="component" value="Unassembled WGS sequence"/>
</dbReference>
<dbReference type="PANTHER" id="PTHR30411">
    <property type="entry name" value="CYTOPLASMIC PROTEIN"/>
    <property type="match status" value="1"/>
</dbReference>
<dbReference type="EC" id="4.2.-.-" evidence="4"/>
<keyword evidence="2 4" id="KW-0648">Protein biosynthesis</keyword>
<dbReference type="GO" id="GO:0006412">
    <property type="term" value="P:translation"/>
    <property type="evidence" value="ECO:0007669"/>
    <property type="project" value="UniProtKB-KW"/>
</dbReference>
<proteinExistence type="inferred from homology"/>
<evidence type="ECO:0000313" key="7">
    <source>
        <dbReference type="Proteomes" id="UP000589351"/>
    </source>
</evidence>
<dbReference type="SUPFAM" id="SSF55826">
    <property type="entry name" value="YbaK/ProRS associated domain"/>
    <property type="match status" value="1"/>
</dbReference>
<accession>A0A6V7RS83</accession>
<feature type="domain" description="YbaK/aminoacyl-tRNA synthetase-associated" evidence="5">
    <location>
        <begin position="40"/>
        <end position="146"/>
    </location>
</feature>
<protein>
    <recommendedName>
        <fullName evidence="4">Cys-tRNA(Pro)/Cys-tRNA(Cys) deacylase</fullName>
        <ecNumber evidence="4">4.2.-.-</ecNumber>
    </recommendedName>
</protein>
<dbReference type="EMBL" id="CAJEWD010000008">
    <property type="protein sequence ID" value="CAD2080747.1"/>
    <property type="molecule type" value="Genomic_DNA"/>
</dbReference>
<evidence type="ECO:0000256" key="3">
    <source>
        <dbReference type="ARBA" id="ARBA00023239"/>
    </source>
</evidence>
<reference evidence="6 7" key="1">
    <citation type="submission" date="2020-07" db="EMBL/GenBank/DDBJ databases">
        <authorList>
            <person name="Criscuolo A."/>
        </authorList>
    </citation>
    <scope>NUCLEOTIDE SEQUENCE [LARGE SCALE GENOMIC DNA]</scope>
    <source>
        <strain evidence="6">CIP111649</strain>
    </source>
</reference>
<comment type="caution">
    <text evidence="6">The sequence shown here is derived from an EMBL/GenBank/DDBJ whole genome shotgun (WGS) entry which is preliminary data.</text>
</comment>
<dbReference type="PANTHER" id="PTHR30411:SF0">
    <property type="entry name" value="CYS-TRNA(PRO)_CYS-TRNA(CYS) DEACYLASE YBAK"/>
    <property type="match status" value="1"/>
</dbReference>
<dbReference type="GO" id="GO:0016829">
    <property type="term" value="F:lyase activity"/>
    <property type="evidence" value="ECO:0007669"/>
    <property type="project" value="UniProtKB-KW"/>
</dbReference>
<dbReference type="InterPro" id="IPR036754">
    <property type="entry name" value="YbaK/aa-tRNA-synt-asso_dom_sf"/>
</dbReference>
<dbReference type="AlphaFoldDB" id="A0A6V7RS83"/>
<evidence type="ECO:0000256" key="4">
    <source>
        <dbReference type="PIRNR" id="PIRNR006181"/>
    </source>
</evidence>
<dbReference type="CDD" id="cd00002">
    <property type="entry name" value="YbaK_deacylase"/>
    <property type="match status" value="1"/>
</dbReference>
<dbReference type="Pfam" id="PF04073">
    <property type="entry name" value="tRNA_edit"/>
    <property type="match status" value="1"/>
</dbReference>
<dbReference type="GO" id="GO:0002161">
    <property type="term" value="F:aminoacyl-tRNA deacylase activity"/>
    <property type="evidence" value="ECO:0007669"/>
    <property type="project" value="InterPro"/>
</dbReference>
<keyword evidence="3 4" id="KW-0456">Lyase</keyword>
<evidence type="ECO:0000313" key="6">
    <source>
        <dbReference type="EMBL" id="CAD2080747.1"/>
    </source>
</evidence>
<dbReference type="NCBIfam" id="TIGR00011">
    <property type="entry name" value="YbaK_EbsC"/>
    <property type="match status" value="1"/>
</dbReference>
<evidence type="ECO:0000256" key="2">
    <source>
        <dbReference type="ARBA" id="ARBA00022917"/>
    </source>
</evidence>
<organism evidence="6 7">
    <name type="scientific">Jeotgalicoccus meleagridis</name>
    <dbReference type="NCBI Taxonomy" id="2759181"/>
    <lineage>
        <taxon>Bacteria</taxon>
        <taxon>Bacillati</taxon>
        <taxon>Bacillota</taxon>
        <taxon>Bacilli</taxon>
        <taxon>Bacillales</taxon>
        <taxon>Staphylococcaceae</taxon>
        <taxon>Jeotgalicoccus</taxon>
    </lineage>
</organism>
<gene>
    <name evidence="6" type="primary">ybaK</name>
    <name evidence="6" type="ORF">JEODO184_02009</name>
</gene>
<comment type="similarity">
    <text evidence="1 4">Belongs to the prolyl-tRNA editing family. YbaK/EbsC subfamily.</text>
</comment>